<evidence type="ECO:0000256" key="3">
    <source>
        <dbReference type="ARBA" id="ARBA00023110"/>
    </source>
</evidence>
<accession>A0A853G0N2</accession>
<comment type="catalytic activity">
    <reaction evidence="1 5 6">
        <text>[protein]-peptidylproline (omega=180) = [protein]-peptidylproline (omega=0)</text>
        <dbReference type="Rhea" id="RHEA:16237"/>
        <dbReference type="Rhea" id="RHEA-COMP:10747"/>
        <dbReference type="Rhea" id="RHEA-COMP:10748"/>
        <dbReference type="ChEBI" id="CHEBI:83833"/>
        <dbReference type="ChEBI" id="CHEBI:83834"/>
        <dbReference type="EC" id="5.2.1.8"/>
    </reaction>
</comment>
<dbReference type="Gene3D" id="2.40.10.330">
    <property type="match status" value="1"/>
</dbReference>
<evidence type="ECO:0000256" key="1">
    <source>
        <dbReference type="ARBA" id="ARBA00000971"/>
    </source>
</evidence>
<dbReference type="InterPro" id="IPR046357">
    <property type="entry name" value="PPIase_dom_sf"/>
</dbReference>
<reference evidence="8 9" key="1">
    <citation type="submission" date="2020-07" db="EMBL/GenBank/DDBJ databases">
        <title>Taxonomic revisions and descriptions of new bacterial species based on genomic comparisons in the high-G+C-content subgroup of the family Alcaligenaceae.</title>
        <authorList>
            <person name="Szabo A."/>
            <person name="Felfoldi T."/>
        </authorList>
    </citation>
    <scope>NUCLEOTIDE SEQUENCE [LARGE SCALE GENOMIC DNA]</scope>
    <source>
        <strain evidence="8 9">LMG 24012</strain>
    </source>
</reference>
<dbReference type="AlphaFoldDB" id="A0A853G0N2"/>
<evidence type="ECO:0000313" key="8">
    <source>
        <dbReference type="EMBL" id="NYT48391.1"/>
    </source>
</evidence>
<sequence>MTSTSEPVKAFVRPDSYLTLHYRIDLLTGPAAGSTFANTFDGKPATLQMGAGQWAPGMEAALLDRQEGARFSFELPAAQAYGDRNSDLVQWVKRSVLEAHAEPGMEFEPGDMVEFPAPNGSRYSGVLKQVEGDLALFDFNHPLAGADLRIDIHLLGVL</sequence>
<dbReference type="EMBL" id="JACCEM010000002">
    <property type="protein sequence ID" value="NYT48391.1"/>
    <property type="molecule type" value="Genomic_DNA"/>
</dbReference>
<proteinExistence type="inferred from homology"/>
<comment type="caution">
    <text evidence="8">The sequence shown here is derived from an EMBL/GenBank/DDBJ whole genome shotgun (WGS) entry which is preliminary data.</text>
</comment>
<dbReference type="RefSeq" id="WP_180153706.1">
    <property type="nucleotide sequence ID" value="NZ_JACCEM010000002.1"/>
</dbReference>
<evidence type="ECO:0000256" key="6">
    <source>
        <dbReference type="RuleBase" id="RU003915"/>
    </source>
</evidence>
<dbReference type="InterPro" id="IPR001179">
    <property type="entry name" value="PPIase_FKBP_dom"/>
</dbReference>
<evidence type="ECO:0000313" key="9">
    <source>
        <dbReference type="Proteomes" id="UP000559809"/>
    </source>
</evidence>
<keyword evidence="3 5" id="KW-0697">Rotamase</keyword>
<keyword evidence="9" id="KW-1185">Reference proteome</keyword>
<evidence type="ECO:0000256" key="5">
    <source>
        <dbReference type="PROSITE-ProRule" id="PRU00277"/>
    </source>
</evidence>
<dbReference type="EC" id="5.2.1.8" evidence="6"/>
<dbReference type="GO" id="GO:0003755">
    <property type="term" value="F:peptidyl-prolyl cis-trans isomerase activity"/>
    <property type="evidence" value="ECO:0007669"/>
    <property type="project" value="UniProtKB-UniRule"/>
</dbReference>
<keyword evidence="4 5" id="KW-0413">Isomerase</keyword>
<name>A0A853G0N2_9BURK</name>
<dbReference type="PROSITE" id="PS50059">
    <property type="entry name" value="FKBP_PPIASE"/>
    <property type="match status" value="1"/>
</dbReference>
<dbReference type="PANTHER" id="PTHR47861">
    <property type="entry name" value="FKBP-TYPE PEPTIDYL-PROLYL CIS-TRANS ISOMERASE SLYD"/>
    <property type="match status" value="1"/>
</dbReference>
<feature type="domain" description="PPIase FKBP-type" evidence="7">
    <location>
        <begin position="15"/>
        <end position="113"/>
    </location>
</feature>
<dbReference type="Proteomes" id="UP000559809">
    <property type="component" value="Unassembled WGS sequence"/>
</dbReference>
<evidence type="ECO:0000256" key="4">
    <source>
        <dbReference type="ARBA" id="ARBA00023235"/>
    </source>
</evidence>
<evidence type="ECO:0000256" key="2">
    <source>
        <dbReference type="ARBA" id="ARBA00006577"/>
    </source>
</evidence>
<organism evidence="8 9">
    <name type="scientific">Parapusillimonas granuli</name>
    <dbReference type="NCBI Taxonomy" id="380911"/>
    <lineage>
        <taxon>Bacteria</taxon>
        <taxon>Pseudomonadati</taxon>
        <taxon>Pseudomonadota</taxon>
        <taxon>Betaproteobacteria</taxon>
        <taxon>Burkholderiales</taxon>
        <taxon>Alcaligenaceae</taxon>
        <taxon>Parapusillimonas</taxon>
    </lineage>
</organism>
<dbReference type="Pfam" id="PF00254">
    <property type="entry name" value="FKBP_C"/>
    <property type="match status" value="1"/>
</dbReference>
<evidence type="ECO:0000259" key="7">
    <source>
        <dbReference type="PROSITE" id="PS50059"/>
    </source>
</evidence>
<dbReference type="PANTHER" id="PTHR47861:SF4">
    <property type="entry name" value="FKBP-TYPE 16 KDA PEPTIDYL-PROLYL CIS-TRANS ISOMERASE"/>
    <property type="match status" value="1"/>
</dbReference>
<dbReference type="SUPFAM" id="SSF54534">
    <property type="entry name" value="FKBP-like"/>
    <property type="match status" value="1"/>
</dbReference>
<comment type="similarity">
    <text evidence="2 6">Belongs to the FKBP-type PPIase family.</text>
</comment>
<protein>
    <recommendedName>
        <fullName evidence="6">Peptidyl-prolyl cis-trans isomerase</fullName>
        <ecNumber evidence="6">5.2.1.8</ecNumber>
    </recommendedName>
</protein>
<dbReference type="InterPro" id="IPR048261">
    <property type="entry name" value="SlpA/SlyD-like_ins_sf"/>
</dbReference>
<dbReference type="Gene3D" id="3.10.50.40">
    <property type="match status" value="1"/>
</dbReference>
<gene>
    <name evidence="8" type="ORF">H0A72_03615</name>
</gene>